<comment type="caution">
    <text evidence="1">The sequence shown here is derived from an EMBL/GenBank/DDBJ whole genome shotgun (WGS) entry which is preliminary data.</text>
</comment>
<keyword evidence="2" id="KW-1185">Reference proteome</keyword>
<gene>
    <name evidence="1" type="ORF">GCM10010170_110400</name>
</gene>
<dbReference type="Proteomes" id="UP001501444">
    <property type="component" value="Unassembled WGS sequence"/>
</dbReference>
<organism evidence="1 2">
    <name type="scientific">Dactylosporangium salmoneum</name>
    <dbReference type="NCBI Taxonomy" id="53361"/>
    <lineage>
        <taxon>Bacteria</taxon>
        <taxon>Bacillati</taxon>
        <taxon>Actinomycetota</taxon>
        <taxon>Actinomycetes</taxon>
        <taxon>Micromonosporales</taxon>
        <taxon>Micromonosporaceae</taxon>
        <taxon>Dactylosporangium</taxon>
    </lineage>
</organism>
<protein>
    <recommendedName>
        <fullName evidence="3">Bacterial Pleckstrin homology domain-containing protein</fullName>
    </recommendedName>
</protein>
<name>A0ABN3I6Y4_9ACTN</name>
<evidence type="ECO:0000313" key="1">
    <source>
        <dbReference type="EMBL" id="GAA2395518.1"/>
    </source>
</evidence>
<proteinExistence type="predicted"/>
<dbReference type="EMBL" id="BAAARV010000142">
    <property type="protein sequence ID" value="GAA2395518.1"/>
    <property type="molecule type" value="Genomic_DNA"/>
</dbReference>
<evidence type="ECO:0008006" key="3">
    <source>
        <dbReference type="Google" id="ProtNLM"/>
    </source>
</evidence>
<sequence>MTTATVTPDQLTIELTPTEHVLALHRDVHIPRAAITAVELLDDGYAAAHGLRAPGYDLPGRRLIGTMWTRGGHEFVAVRAGEPAVRVTLRDQPWTAVLVSDPRAAELAAALRAES</sequence>
<accession>A0ABN3I6Y4</accession>
<dbReference type="RefSeq" id="WP_344620822.1">
    <property type="nucleotide sequence ID" value="NZ_BAAARV010000142.1"/>
</dbReference>
<evidence type="ECO:0000313" key="2">
    <source>
        <dbReference type="Proteomes" id="UP001501444"/>
    </source>
</evidence>
<reference evidence="1 2" key="1">
    <citation type="journal article" date="2019" name="Int. J. Syst. Evol. Microbiol.">
        <title>The Global Catalogue of Microorganisms (GCM) 10K type strain sequencing project: providing services to taxonomists for standard genome sequencing and annotation.</title>
        <authorList>
            <consortium name="The Broad Institute Genomics Platform"/>
            <consortium name="The Broad Institute Genome Sequencing Center for Infectious Disease"/>
            <person name="Wu L."/>
            <person name="Ma J."/>
        </authorList>
    </citation>
    <scope>NUCLEOTIDE SEQUENCE [LARGE SCALE GENOMIC DNA]</scope>
    <source>
        <strain evidence="1 2">JCM 3272</strain>
    </source>
</reference>